<evidence type="ECO:0000313" key="2">
    <source>
        <dbReference type="Proteomes" id="UP000549343"/>
    </source>
</evidence>
<reference evidence="1 2" key="1">
    <citation type="submission" date="2020-08" db="EMBL/GenBank/DDBJ databases">
        <title>Sequencing the genomes of 1000 actinobacteria strains.</title>
        <authorList>
            <person name="Klenk H.-P."/>
        </authorList>
    </citation>
    <scope>NUCLEOTIDE SEQUENCE [LARGE SCALE GENOMIC DNA]</scope>
    <source>
        <strain evidence="1 2">DSM 44772</strain>
    </source>
</reference>
<name>A0A7W7IIK5_9ACTN</name>
<evidence type="ECO:0000313" key="1">
    <source>
        <dbReference type="EMBL" id="MBB4777762.1"/>
    </source>
</evidence>
<dbReference type="EMBL" id="JACHMV010000001">
    <property type="protein sequence ID" value="MBB4777762.1"/>
    <property type="molecule type" value="Genomic_DNA"/>
</dbReference>
<accession>A0A7W7IIK5</accession>
<sequence>MNSRHFIIAPPPSPRVPARPYGMISMAWAHDFPDS</sequence>
<dbReference type="AlphaFoldDB" id="A0A7W7IIK5"/>
<comment type="caution">
    <text evidence="1">The sequence shown here is derived from an EMBL/GenBank/DDBJ whole genome shotgun (WGS) entry which is preliminary data.</text>
</comment>
<dbReference type="Proteomes" id="UP000549343">
    <property type="component" value="Unassembled WGS sequence"/>
</dbReference>
<organism evidence="1 2">
    <name type="scientific">Actinomadura livida</name>
    <dbReference type="NCBI Taxonomy" id="79909"/>
    <lineage>
        <taxon>Bacteria</taxon>
        <taxon>Bacillati</taxon>
        <taxon>Actinomycetota</taxon>
        <taxon>Actinomycetes</taxon>
        <taxon>Streptosporangiales</taxon>
        <taxon>Thermomonosporaceae</taxon>
        <taxon>Actinomadura</taxon>
    </lineage>
</organism>
<protein>
    <submittedName>
        <fullName evidence="1">Uncharacterized protein</fullName>
    </submittedName>
</protein>
<proteinExistence type="predicted"/>
<gene>
    <name evidence="1" type="ORF">F4557_006180</name>
</gene>